<organism evidence="2 3">
    <name type="scientific">Funneliformis geosporum</name>
    <dbReference type="NCBI Taxonomy" id="1117311"/>
    <lineage>
        <taxon>Eukaryota</taxon>
        <taxon>Fungi</taxon>
        <taxon>Fungi incertae sedis</taxon>
        <taxon>Mucoromycota</taxon>
        <taxon>Glomeromycotina</taxon>
        <taxon>Glomeromycetes</taxon>
        <taxon>Glomerales</taxon>
        <taxon>Glomeraceae</taxon>
        <taxon>Funneliformis</taxon>
    </lineage>
</organism>
<sequence>MTELNQITVQFLKNLTILIKITIKLKLKVILSFFQQLESEDNKDNIYEYSESSNGNNDSNINDDKEISKLYDA</sequence>
<feature type="compositionally biased region" description="Basic and acidic residues" evidence="1">
    <location>
        <begin position="62"/>
        <end position="73"/>
    </location>
</feature>
<protein>
    <submittedName>
        <fullName evidence="2">4883_t:CDS:1</fullName>
    </submittedName>
</protein>
<name>A0A9W4WVE4_9GLOM</name>
<reference evidence="2" key="1">
    <citation type="submission" date="2022-08" db="EMBL/GenBank/DDBJ databases">
        <authorList>
            <person name="Kallberg Y."/>
            <person name="Tangrot J."/>
            <person name="Rosling A."/>
        </authorList>
    </citation>
    <scope>NUCLEOTIDE SEQUENCE</scope>
    <source>
        <strain evidence="2">Wild A</strain>
    </source>
</reference>
<comment type="caution">
    <text evidence="2">The sequence shown here is derived from an EMBL/GenBank/DDBJ whole genome shotgun (WGS) entry which is preliminary data.</text>
</comment>
<gene>
    <name evidence="2" type="ORF">FWILDA_LOCUS6876</name>
</gene>
<keyword evidence="3" id="KW-1185">Reference proteome</keyword>
<feature type="region of interest" description="Disordered" evidence="1">
    <location>
        <begin position="47"/>
        <end position="73"/>
    </location>
</feature>
<evidence type="ECO:0000313" key="2">
    <source>
        <dbReference type="EMBL" id="CAI2175008.1"/>
    </source>
</evidence>
<evidence type="ECO:0000313" key="3">
    <source>
        <dbReference type="Proteomes" id="UP001153678"/>
    </source>
</evidence>
<evidence type="ECO:0000256" key="1">
    <source>
        <dbReference type="SAM" id="MobiDB-lite"/>
    </source>
</evidence>
<dbReference type="Proteomes" id="UP001153678">
    <property type="component" value="Unassembled WGS sequence"/>
</dbReference>
<proteinExistence type="predicted"/>
<dbReference type="AlphaFoldDB" id="A0A9W4WVE4"/>
<feature type="compositionally biased region" description="Low complexity" evidence="1">
    <location>
        <begin position="47"/>
        <end position="60"/>
    </location>
</feature>
<accession>A0A9W4WVE4</accession>
<dbReference type="EMBL" id="CAMKVN010001296">
    <property type="protein sequence ID" value="CAI2175008.1"/>
    <property type="molecule type" value="Genomic_DNA"/>
</dbReference>